<keyword evidence="1" id="KW-1133">Transmembrane helix</keyword>
<gene>
    <name evidence="2" type="ORF">GLX25_07260</name>
</gene>
<keyword evidence="1" id="KW-0472">Membrane</keyword>
<keyword evidence="3" id="KW-1185">Reference proteome</keyword>
<evidence type="ECO:0000313" key="2">
    <source>
        <dbReference type="EMBL" id="MUN06914.1"/>
    </source>
</evidence>
<comment type="caution">
    <text evidence="2">The sequence shown here is derived from an EMBL/GenBank/DDBJ whole genome shotgun (WGS) entry which is preliminary data.</text>
</comment>
<dbReference type="AlphaFoldDB" id="A0A7C9LH09"/>
<organism evidence="2 3">
    <name type="scientific">Agromyces luteolus</name>
    <dbReference type="NCBI Taxonomy" id="88373"/>
    <lineage>
        <taxon>Bacteria</taxon>
        <taxon>Bacillati</taxon>
        <taxon>Actinomycetota</taxon>
        <taxon>Actinomycetes</taxon>
        <taxon>Micrococcales</taxon>
        <taxon>Microbacteriaceae</taxon>
        <taxon>Agromyces</taxon>
    </lineage>
</organism>
<accession>A0A7C9LH09</accession>
<keyword evidence="1" id="KW-0812">Transmembrane</keyword>
<dbReference type="RefSeq" id="WP_155841682.1">
    <property type="nucleotide sequence ID" value="NZ_BAAAIA010000008.1"/>
</dbReference>
<sequence length="187" mass="20683">MSEPQTTPQATAHKTGRFWTVAGVLVGLAALVIGWFAWLNPDPVGQPSTREDRLSYIEQVDASCAEYLEFFATLALDGEVSSSEDLVRIIDDMRSSAQALDHLWRTWQSIAPPRDADYSILRPTLDALESMRMSTDSVTDYLQRGLSGGAIDQAVLASELEQMTQHATDFRRLAREYGFAICPQLGA</sequence>
<proteinExistence type="predicted"/>
<evidence type="ECO:0000256" key="1">
    <source>
        <dbReference type="SAM" id="Phobius"/>
    </source>
</evidence>
<protein>
    <submittedName>
        <fullName evidence="2">Uncharacterized protein</fullName>
    </submittedName>
</protein>
<reference evidence="2 3" key="1">
    <citation type="submission" date="2019-11" db="EMBL/GenBank/DDBJ databases">
        <title>Agromyces kandeliae sp. nov., isolated from mangrove soil.</title>
        <authorList>
            <person name="Wang R."/>
        </authorList>
    </citation>
    <scope>NUCLEOTIDE SEQUENCE [LARGE SCALE GENOMIC DNA]</scope>
    <source>
        <strain evidence="2 3">JCM 11431</strain>
    </source>
</reference>
<evidence type="ECO:0000313" key="3">
    <source>
        <dbReference type="Proteomes" id="UP000480122"/>
    </source>
</evidence>
<dbReference type="EMBL" id="WODA01000012">
    <property type="protein sequence ID" value="MUN06914.1"/>
    <property type="molecule type" value="Genomic_DNA"/>
</dbReference>
<feature type="transmembrane region" description="Helical" evidence="1">
    <location>
        <begin position="18"/>
        <end position="38"/>
    </location>
</feature>
<dbReference type="Proteomes" id="UP000480122">
    <property type="component" value="Unassembled WGS sequence"/>
</dbReference>
<name>A0A7C9LH09_9MICO</name>